<accession>A0ABP8US99</accession>
<keyword evidence="2" id="KW-0732">Signal</keyword>
<feature type="region of interest" description="Disordered" evidence="1">
    <location>
        <begin position="511"/>
        <end position="531"/>
    </location>
</feature>
<protein>
    <submittedName>
        <fullName evidence="5">Phosphodiester glycosidase family protein</fullName>
    </submittedName>
</protein>
<sequence>MARSRWVVAGMALLTASATAVAGPATAATPSGANALPWKSATVTWTSTSPVPGVEVRTASVSVPQARPMWTVTVQAPAVNRLTGAATWAELGDAQWAAKTVAQLAAAGIDARTEQVPWPAFSDTPHGTEGYRVRVGGFAAQADAQKQATAVTSAGLHPAVEWTGYDVDQAPDRESVHVGIVDPKRFHGSVVADHGAAVAGRVTTSAQARAAGSVLAVNGGFFITSDADGVQGTQSGLAAYGGTLDAQSAGNRAALILQNNGNRSRVANLVSRASVRDGAASYAVNGINRVPGKIRDCGRPGASPTELPRQDFTCTSADDLVLFTPHYGANLPTGAGAQAVLDHGGRVVSVGTGGGGTVPAGGSVLQGIGTAATWLKAHAVVGRRLIVDERVRDSSGKAVPLTGKTGIVSAGPILVRDGRLAIDAATEGFMDPADLSFGYAWAEQRQPRTLAGTDARGRLILVTVDGRAPGVSEGATLQEAAELMRGLGAVNALNLDGGGSTAMAVNGTLVNKPSDATGERPVGDTVQVLPQ</sequence>
<keyword evidence="6" id="KW-1185">Reference proteome</keyword>
<organism evidence="5 6">
    <name type="scientific">Actinoallomurus vinaceus</name>
    <dbReference type="NCBI Taxonomy" id="1080074"/>
    <lineage>
        <taxon>Bacteria</taxon>
        <taxon>Bacillati</taxon>
        <taxon>Actinomycetota</taxon>
        <taxon>Actinomycetes</taxon>
        <taxon>Streptosporangiales</taxon>
        <taxon>Thermomonosporaceae</taxon>
        <taxon>Actinoallomurus</taxon>
    </lineage>
</organism>
<comment type="caution">
    <text evidence="5">The sequence shown here is derived from an EMBL/GenBank/DDBJ whole genome shotgun (WGS) entry which is preliminary data.</text>
</comment>
<dbReference type="Pfam" id="PF05036">
    <property type="entry name" value="SPOR"/>
    <property type="match status" value="1"/>
</dbReference>
<dbReference type="RefSeq" id="WP_345438874.1">
    <property type="nucleotide sequence ID" value="NZ_BAABHK010000016.1"/>
</dbReference>
<evidence type="ECO:0000256" key="2">
    <source>
        <dbReference type="SAM" id="SignalP"/>
    </source>
</evidence>
<dbReference type="EMBL" id="BAABHK010000016">
    <property type="protein sequence ID" value="GAA4635897.1"/>
    <property type="molecule type" value="Genomic_DNA"/>
</dbReference>
<evidence type="ECO:0000313" key="5">
    <source>
        <dbReference type="EMBL" id="GAA4635897.1"/>
    </source>
</evidence>
<dbReference type="InterPro" id="IPR007730">
    <property type="entry name" value="SPOR-like_dom"/>
</dbReference>
<dbReference type="PANTHER" id="PTHR40446">
    <property type="entry name" value="N-ACETYLGLUCOSAMINE-1-PHOSPHODIESTER ALPHA-N-ACETYLGLUCOSAMINIDASE"/>
    <property type="match status" value="1"/>
</dbReference>
<evidence type="ECO:0000313" key="6">
    <source>
        <dbReference type="Proteomes" id="UP001501442"/>
    </source>
</evidence>
<evidence type="ECO:0000259" key="3">
    <source>
        <dbReference type="Pfam" id="PF05036"/>
    </source>
</evidence>
<dbReference type="SUPFAM" id="SSF110997">
    <property type="entry name" value="Sporulation related repeat"/>
    <property type="match status" value="1"/>
</dbReference>
<dbReference type="PANTHER" id="PTHR40446:SF2">
    <property type="entry name" value="N-ACETYLGLUCOSAMINE-1-PHOSPHODIESTER ALPHA-N-ACETYLGLUCOSAMINIDASE"/>
    <property type="match status" value="1"/>
</dbReference>
<reference evidence="6" key="1">
    <citation type="journal article" date="2019" name="Int. J. Syst. Evol. Microbiol.">
        <title>The Global Catalogue of Microorganisms (GCM) 10K type strain sequencing project: providing services to taxonomists for standard genome sequencing and annotation.</title>
        <authorList>
            <consortium name="The Broad Institute Genomics Platform"/>
            <consortium name="The Broad Institute Genome Sequencing Center for Infectious Disease"/>
            <person name="Wu L."/>
            <person name="Ma J."/>
        </authorList>
    </citation>
    <scope>NUCLEOTIDE SEQUENCE [LARGE SCALE GENOMIC DNA]</scope>
    <source>
        <strain evidence="6">JCM 17939</strain>
    </source>
</reference>
<evidence type="ECO:0000259" key="4">
    <source>
        <dbReference type="Pfam" id="PF09992"/>
    </source>
</evidence>
<proteinExistence type="predicted"/>
<keyword evidence="5" id="KW-0378">Hydrolase</keyword>
<feature type="signal peptide" evidence="2">
    <location>
        <begin position="1"/>
        <end position="22"/>
    </location>
</feature>
<keyword evidence="5" id="KW-0326">Glycosidase</keyword>
<dbReference type="InterPro" id="IPR018711">
    <property type="entry name" value="NAGPA"/>
</dbReference>
<dbReference type="GO" id="GO:0016798">
    <property type="term" value="F:hydrolase activity, acting on glycosyl bonds"/>
    <property type="evidence" value="ECO:0007669"/>
    <property type="project" value="UniProtKB-KW"/>
</dbReference>
<name>A0ABP8US99_9ACTN</name>
<feature type="domain" description="Phosphodiester glycosidase" evidence="4">
    <location>
        <begin position="336"/>
        <end position="527"/>
    </location>
</feature>
<gene>
    <name evidence="5" type="ORF">GCM10023196_083400</name>
</gene>
<dbReference type="Gene3D" id="3.30.70.1070">
    <property type="entry name" value="Sporulation related repeat"/>
    <property type="match status" value="1"/>
</dbReference>
<dbReference type="Proteomes" id="UP001501442">
    <property type="component" value="Unassembled WGS sequence"/>
</dbReference>
<dbReference type="InterPro" id="IPR036680">
    <property type="entry name" value="SPOR-like_sf"/>
</dbReference>
<evidence type="ECO:0000256" key="1">
    <source>
        <dbReference type="SAM" id="MobiDB-lite"/>
    </source>
</evidence>
<dbReference type="Pfam" id="PF09992">
    <property type="entry name" value="NAGPA"/>
    <property type="match status" value="1"/>
</dbReference>
<feature type="chain" id="PRO_5046572133" evidence="2">
    <location>
        <begin position="23"/>
        <end position="531"/>
    </location>
</feature>
<feature type="domain" description="SPOR" evidence="3">
    <location>
        <begin position="97"/>
        <end position="158"/>
    </location>
</feature>